<accession>A0A4V1Q4U7</accession>
<reference evidence="2 3" key="1">
    <citation type="submission" date="2019-01" db="EMBL/GenBank/DDBJ databases">
        <title>Draft genome sequence of Psathyrella aberdarensis IHI B618.</title>
        <authorList>
            <person name="Buettner E."/>
            <person name="Kellner H."/>
        </authorList>
    </citation>
    <scope>NUCLEOTIDE SEQUENCE [LARGE SCALE GENOMIC DNA]</scope>
    <source>
        <strain evidence="2 3">IHI B618</strain>
    </source>
</reference>
<dbReference type="AlphaFoldDB" id="A0A4V1Q4U7"/>
<dbReference type="Proteomes" id="UP000290288">
    <property type="component" value="Unassembled WGS sequence"/>
</dbReference>
<dbReference type="EMBL" id="SDEE01000045">
    <property type="protein sequence ID" value="RXW23328.1"/>
    <property type="molecule type" value="Genomic_DNA"/>
</dbReference>
<evidence type="ECO:0000313" key="3">
    <source>
        <dbReference type="Proteomes" id="UP000290288"/>
    </source>
</evidence>
<proteinExistence type="predicted"/>
<gene>
    <name evidence="2" type="ORF">EST38_g2529</name>
</gene>
<evidence type="ECO:0000256" key="1">
    <source>
        <dbReference type="SAM" id="MobiDB-lite"/>
    </source>
</evidence>
<organism evidence="2 3">
    <name type="scientific">Candolleomyces aberdarensis</name>
    <dbReference type="NCBI Taxonomy" id="2316362"/>
    <lineage>
        <taxon>Eukaryota</taxon>
        <taxon>Fungi</taxon>
        <taxon>Dikarya</taxon>
        <taxon>Basidiomycota</taxon>
        <taxon>Agaricomycotina</taxon>
        <taxon>Agaricomycetes</taxon>
        <taxon>Agaricomycetidae</taxon>
        <taxon>Agaricales</taxon>
        <taxon>Agaricineae</taxon>
        <taxon>Psathyrellaceae</taxon>
        <taxon>Candolleomyces</taxon>
    </lineage>
</organism>
<feature type="region of interest" description="Disordered" evidence="1">
    <location>
        <begin position="322"/>
        <end position="354"/>
    </location>
</feature>
<protein>
    <submittedName>
        <fullName evidence="2">Uncharacterized protein</fullName>
    </submittedName>
</protein>
<dbReference type="Pfam" id="PF20414">
    <property type="entry name" value="DUF6698"/>
    <property type="match status" value="1"/>
</dbReference>
<comment type="caution">
    <text evidence="2">The sequence shown here is derived from an EMBL/GenBank/DDBJ whole genome shotgun (WGS) entry which is preliminary data.</text>
</comment>
<sequence length="354" mass="39290">MPSNRECSDDEHESDKENSGAPRFGTVQTRGKRSSESYDPLEWGPRKKPRKSDALVHHGRHFGRTIYAFANVGALLNFGIGTTSERPPKTPEERRTLRIFVKLLELVPNLEDRVMSADEDDLSLIAAMIQKGAGNARTDDTRSLKMPILDWIFPRDAVGLYPPLSSSTDNLDWNDPDIQRQLRNKEIVAAADDWPFFLFEGEKFNPANPWEGLLRNRLLVLGYKHIFTSPSSTEDIPRATRSGNAAIHGMTEVTPASLAYVATQIRFALSSVSTFTRSDKATDSERFYQSLLELLEDPREAEEVTELMTWWNRQIFPASSTARPALEQSNSSNHGGAVSSAGGAGTGGRAAAPR</sequence>
<dbReference type="STRING" id="2316362.A0A4V1Q4U7"/>
<feature type="region of interest" description="Disordered" evidence="1">
    <location>
        <begin position="1"/>
        <end position="54"/>
    </location>
</feature>
<name>A0A4V1Q4U7_9AGAR</name>
<feature type="compositionally biased region" description="Low complexity" evidence="1">
    <location>
        <begin position="329"/>
        <end position="341"/>
    </location>
</feature>
<evidence type="ECO:0000313" key="2">
    <source>
        <dbReference type="EMBL" id="RXW23328.1"/>
    </source>
</evidence>
<dbReference type="OrthoDB" id="3160134at2759"/>
<dbReference type="InterPro" id="IPR046521">
    <property type="entry name" value="DUF6698"/>
</dbReference>
<keyword evidence="3" id="KW-1185">Reference proteome</keyword>